<sequence>MIFFGHRFLENEPLYHVSDIDSILHTPPASTIYLEFDEKNLNIINHAVLNSVKVALFVKNTTEILYASSLGASYIIIEKELAKTAQNIAENYLFDAKILALIEEEDEIEELALLGVDGVIFSGAIVKISSL</sequence>
<keyword evidence="2" id="KW-1185">Reference proteome</keyword>
<dbReference type="RefSeq" id="WP_137011759.1">
    <property type="nucleotide sequence ID" value="NZ_SZPX01000001.1"/>
</dbReference>
<gene>
    <name evidence="1" type="ORF">FCU45_02045</name>
</gene>
<dbReference type="OrthoDB" id="5339711at2"/>
<comment type="caution">
    <text evidence="1">The sequence shown here is derived from an EMBL/GenBank/DDBJ whole genome shotgun (WGS) entry which is preliminary data.</text>
</comment>
<accession>A0A4V5TNP3</accession>
<protein>
    <recommendedName>
        <fullName evidence="3">Indole-3-glycerol-phosphate synthase</fullName>
    </recommendedName>
</protein>
<evidence type="ECO:0008006" key="3">
    <source>
        <dbReference type="Google" id="ProtNLM"/>
    </source>
</evidence>
<evidence type="ECO:0000313" key="1">
    <source>
        <dbReference type="EMBL" id="TKI71183.1"/>
    </source>
</evidence>
<evidence type="ECO:0000313" key="2">
    <source>
        <dbReference type="Proteomes" id="UP000309561"/>
    </source>
</evidence>
<reference evidence="1 2" key="1">
    <citation type="submission" date="2019-04" db="EMBL/GenBank/DDBJ databases">
        <title>Sulfurimonas crateris sp. nov. a facultative anaerobic sulfur-oxidizing chemolithautotrophic bacterium isolated from a terrestrial mud vulcano.</title>
        <authorList>
            <person name="Ratnikova N.M."/>
            <person name="Slobodkin A.I."/>
            <person name="Merkel A.Y."/>
            <person name="Novikov A."/>
            <person name="Bonch-Osmolovskaya E.A."/>
            <person name="Slobodkina G.B."/>
        </authorList>
    </citation>
    <scope>NUCLEOTIDE SEQUENCE [LARGE SCALE GENOMIC DNA]</scope>
    <source>
        <strain evidence="1 2">SN118</strain>
    </source>
</reference>
<proteinExistence type="predicted"/>
<dbReference type="AlphaFoldDB" id="A0A4V5TNP3"/>
<dbReference type="Proteomes" id="UP000309561">
    <property type="component" value="Unassembled WGS sequence"/>
</dbReference>
<organism evidence="1 2">
    <name type="scientific">Sulfurimonas crateris</name>
    <dbReference type="NCBI Taxonomy" id="2574727"/>
    <lineage>
        <taxon>Bacteria</taxon>
        <taxon>Pseudomonadati</taxon>
        <taxon>Campylobacterota</taxon>
        <taxon>Epsilonproteobacteria</taxon>
        <taxon>Campylobacterales</taxon>
        <taxon>Sulfurimonadaceae</taxon>
        <taxon>Sulfurimonas</taxon>
    </lineage>
</organism>
<dbReference type="EMBL" id="SZPX01000001">
    <property type="protein sequence ID" value="TKI71183.1"/>
    <property type="molecule type" value="Genomic_DNA"/>
</dbReference>
<name>A0A4V5TNP3_9BACT</name>